<keyword evidence="2" id="KW-0489">Methyltransferase</keyword>
<dbReference type="GO" id="GO:0003676">
    <property type="term" value="F:nucleic acid binding"/>
    <property type="evidence" value="ECO:0007669"/>
    <property type="project" value="InterPro"/>
</dbReference>
<evidence type="ECO:0000256" key="4">
    <source>
        <dbReference type="ARBA" id="ARBA00022691"/>
    </source>
</evidence>
<proteinExistence type="predicted"/>
<organism evidence="8 9">
    <name type="scientific">Solirubrum puertoriconensis</name>
    <dbReference type="NCBI Taxonomy" id="1751427"/>
    <lineage>
        <taxon>Bacteria</taxon>
        <taxon>Pseudomonadati</taxon>
        <taxon>Bacteroidota</taxon>
        <taxon>Cytophagia</taxon>
        <taxon>Cytophagales</taxon>
    </lineage>
</organism>
<dbReference type="Gene3D" id="1.10.8.10">
    <property type="entry name" value="DNA helicase RuvA subunit, C-terminal domain"/>
    <property type="match status" value="1"/>
</dbReference>
<dbReference type="GO" id="GO:0102559">
    <property type="term" value="F:peptide chain release factor N(5)-glutamine methyltransferase activity"/>
    <property type="evidence" value="ECO:0007669"/>
    <property type="project" value="UniProtKB-EC"/>
</dbReference>
<dbReference type="Pfam" id="PF17827">
    <property type="entry name" value="PrmC_N"/>
    <property type="match status" value="1"/>
</dbReference>
<dbReference type="InterPro" id="IPR040758">
    <property type="entry name" value="PrmC_N"/>
</dbReference>
<dbReference type="OrthoDB" id="9800643at2"/>
<dbReference type="PROSITE" id="PS00092">
    <property type="entry name" value="N6_MTASE"/>
    <property type="match status" value="1"/>
</dbReference>
<comment type="catalytic activity">
    <reaction evidence="5">
        <text>L-glutaminyl-[peptide chain release factor] + S-adenosyl-L-methionine = N(5)-methyl-L-glutaminyl-[peptide chain release factor] + S-adenosyl-L-homocysteine + H(+)</text>
        <dbReference type="Rhea" id="RHEA:42896"/>
        <dbReference type="Rhea" id="RHEA-COMP:10271"/>
        <dbReference type="Rhea" id="RHEA-COMP:10272"/>
        <dbReference type="ChEBI" id="CHEBI:15378"/>
        <dbReference type="ChEBI" id="CHEBI:30011"/>
        <dbReference type="ChEBI" id="CHEBI:57856"/>
        <dbReference type="ChEBI" id="CHEBI:59789"/>
        <dbReference type="ChEBI" id="CHEBI:61891"/>
        <dbReference type="EC" id="2.1.1.297"/>
    </reaction>
</comment>
<dbReference type="GO" id="GO:0032259">
    <property type="term" value="P:methylation"/>
    <property type="evidence" value="ECO:0007669"/>
    <property type="project" value="UniProtKB-KW"/>
</dbReference>
<comment type="caution">
    <text evidence="8">The sequence shown here is derived from an EMBL/GenBank/DDBJ whole genome shotgun (WGS) entry which is preliminary data.</text>
</comment>
<dbReference type="NCBIfam" id="TIGR03534">
    <property type="entry name" value="RF_mod_PrmC"/>
    <property type="match status" value="1"/>
</dbReference>
<evidence type="ECO:0000313" key="9">
    <source>
        <dbReference type="Proteomes" id="UP000054223"/>
    </source>
</evidence>
<evidence type="ECO:0000256" key="1">
    <source>
        <dbReference type="ARBA" id="ARBA00012771"/>
    </source>
</evidence>
<dbReference type="PANTHER" id="PTHR18895">
    <property type="entry name" value="HEMK METHYLTRANSFERASE"/>
    <property type="match status" value="1"/>
</dbReference>
<dbReference type="InterPro" id="IPR050320">
    <property type="entry name" value="N5-glutamine_MTase"/>
</dbReference>
<sequence length="286" mass="31206">MTIRQLTDHLTQALLPLYPAPEASNIAGIVVEHLLQLSPLQRRMQSTDAVPAAAQASAQAALGRLLQHEPVQYVLGVAPFLDMELLVTPATLIPRSETEELVQLIVQEQAGKQGLRILDVGTGSGCIPIGLARQLPQSQVWGLDISTDALAVARQNGQQHAPEVQWLQADILQTNPPGIEAQSLAVLVSNPPYVRESEQAQMRPNVLRYEPHTALFVPDNDPLVFYRRLTHLGTQLLKAGGAIYFEINEALPQETVALLEQAGYVQARALPDLTGRARMVRATWPG</sequence>
<dbReference type="EC" id="2.1.1.297" evidence="1"/>
<feature type="domain" description="Methyltransferase small" evidence="6">
    <location>
        <begin position="106"/>
        <end position="199"/>
    </location>
</feature>
<dbReference type="RefSeq" id="WP_059071763.1">
    <property type="nucleotide sequence ID" value="NZ_LNAL01000008.1"/>
</dbReference>
<dbReference type="AlphaFoldDB" id="A0A9X0L320"/>
<reference evidence="8 9" key="1">
    <citation type="submission" date="2015-11" db="EMBL/GenBank/DDBJ databases">
        <title>Solirubrum puertoriconensis gen. nov. an environmental bacteria isolated in Puerto Rico.</title>
        <authorList>
            <person name="Cuebas-Irizarry M.F."/>
            <person name="Montalvo-Rodriguez R."/>
        </authorList>
    </citation>
    <scope>NUCLEOTIDE SEQUENCE [LARGE SCALE GENOMIC DNA]</scope>
    <source>
        <strain evidence="8 9">MC1A</strain>
    </source>
</reference>
<dbReference type="InterPro" id="IPR002052">
    <property type="entry name" value="DNA_methylase_N6_adenine_CS"/>
</dbReference>
<dbReference type="Proteomes" id="UP000054223">
    <property type="component" value="Unassembled WGS sequence"/>
</dbReference>
<evidence type="ECO:0000256" key="2">
    <source>
        <dbReference type="ARBA" id="ARBA00022603"/>
    </source>
</evidence>
<dbReference type="PANTHER" id="PTHR18895:SF74">
    <property type="entry name" value="MTRF1L RELEASE FACTOR GLUTAMINE METHYLTRANSFERASE"/>
    <property type="match status" value="1"/>
</dbReference>
<dbReference type="InterPro" id="IPR029063">
    <property type="entry name" value="SAM-dependent_MTases_sf"/>
</dbReference>
<gene>
    <name evidence="8" type="ORF">ASU33_01490</name>
</gene>
<dbReference type="Pfam" id="PF05175">
    <property type="entry name" value="MTS"/>
    <property type="match status" value="1"/>
</dbReference>
<keyword evidence="9" id="KW-1185">Reference proteome</keyword>
<protein>
    <recommendedName>
        <fullName evidence="1">peptide chain release factor N(5)-glutamine methyltransferase</fullName>
        <ecNumber evidence="1">2.1.1.297</ecNumber>
    </recommendedName>
</protein>
<name>A0A9X0L320_SOLP1</name>
<evidence type="ECO:0000256" key="5">
    <source>
        <dbReference type="ARBA" id="ARBA00048391"/>
    </source>
</evidence>
<feature type="domain" description="Release factor glutamine methyltransferase N-terminal" evidence="7">
    <location>
        <begin position="20"/>
        <end position="76"/>
    </location>
</feature>
<dbReference type="InterPro" id="IPR004556">
    <property type="entry name" value="HemK-like"/>
</dbReference>
<accession>A0A9X0L320</accession>
<dbReference type="SUPFAM" id="SSF53335">
    <property type="entry name" value="S-adenosyl-L-methionine-dependent methyltransferases"/>
    <property type="match status" value="1"/>
</dbReference>
<dbReference type="NCBIfam" id="TIGR00536">
    <property type="entry name" value="hemK_fam"/>
    <property type="match status" value="1"/>
</dbReference>
<dbReference type="CDD" id="cd02440">
    <property type="entry name" value="AdoMet_MTases"/>
    <property type="match status" value="1"/>
</dbReference>
<evidence type="ECO:0000313" key="8">
    <source>
        <dbReference type="EMBL" id="KUG06068.1"/>
    </source>
</evidence>
<keyword evidence="4" id="KW-0949">S-adenosyl-L-methionine</keyword>
<keyword evidence="3" id="KW-0808">Transferase</keyword>
<dbReference type="InterPro" id="IPR019874">
    <property type="entry name" value="RF_methyltr_PrmC"/>
</dbReference>
<evidence type="ECO:0000259" key="7">
    <source>
        <dbReference type="Pfam" id="PF17827"/>
    </source>
</evidence>
<evidence type="ECO:0000259" key="6">
    <source>
        <dbReference type="Pfam" id="PF05175"/>
    </source>
</evidence>
<dbReference type="EMBL" id="LNAL01000008">
    <property type="protein sequence ID" value="KUG06068.1"/>
    <property type="molecule type" value="Genomic_DNA"/>
</dbReference>
<dbReference type="Gene3D" id="3.40.50.150">
    <property type="entry name" value="Vaccinia Virus protein VP39"/>
    <property type="match status" value="1"/>
</dbReference>
<dbReference type="InterPro" id="IPR007848">
    <property type="entry name" value="Small_mtfrase_dom"/>
</dbReference>
<evidence type="ECO:0000256" key="3">
    <source>
        <dbReference type="ARBA" id="ARBA00022679"/>
    </source>
</evidence>